<protein>
    <recommendedName>
        <fullName evidence="6">Lipopolysaccharide assembly protein A domain-containing protein</fullName>
    </recommendedName>
</protein>
<feature type="transmembrane region" description="Helical" evidence="5">
    <location>
        <begin position="46"/>
        <end position="71"/>
    </location>
</feature>
<dbReference type="InterPro" id="IPR010445">
    <property type="entry name" value="LapA_dom"/>
</dbReference>
<feature type="transmembrane region" description="Helical" evidence="5">
    <location>
        <begin position="7"/>
        <end position="26"/>
    </location>
</feature>
<dbReference type="Pfam" id="PF06305">
    <property type="entry name" value="LapA_dom"/>
    <property type="match status" value="1"/>
</dbReference>
<name>J0QY71_9HYPH</name>
<dbReference type="AlphaFoldDB" id="J0QY71"/>
<comment type="caution">
    <text evidence="7">The sequence shown here is derived from an EMBL/GenBank/DDBJ whole genome shotgun (WGS) entry which is preliminary data.</text>
</comment>
<dbReference type="PATRIC" id="fig|1094558.3.peg.411"/>
<dbReference type="RefSeq" id="WP_008037930.1">
    <property type="nucleotide sequence ID" value="NZ_JH725147.1"/>
</dbReference>
<keyword evidence="4 5" id="KW-0472">Membrane</keyword>
<dbReference type="eggNOG" id="COG5416">
    <property type="taxonomic scope" value="Bacteria"/>
</dbReference>
<organism evidence="7 8">
    <name type="scientific">Bartonella tamiae Th239</name>
    <dbReference type="NCBI Taxonomy" id="1094558"/>
    <lineage>
        <taxon>Bacteria</taxon>
        <taxon>Pseudomonadati</taxon>
        <taxon>Pseudomonadota</taxon>
        <taxon>Alphaproteobacteria</taxon>
        <taxon>Hyphomicrobiales</taxon>
        <taxon>Bartonellaceae</taxon>
        <taxon>Bartonella</taxon>
    </lineage>
</organism>
<gene>
    <name evidence="7" type="ORF">ME5_00373</name>
</gene>
<evidence type="ECO:0000259" key="6">
    <source>
        <dbReference type="Pfam" id="PF06305"/>
    </source>
</evidence>
<dbReference type="OrthoDB" id="7868067at2"/>
<sequence length="103" mass="11674">MSAKRIIALIILIPIAVILIAFIVANRQIVALTFNPFQPGSEGLTFYAPLFVWLFSFFIIGILIGGLTVWFTQHRFRKALKDTQTELQGLKLDIAKKSEHYIP</sequence>
<evidence type="ECO:0000313" key="8">
    <source>
        <dbReference type="Proteomes" id="UP000008952"/>
    </source>
</evidence>
<dbReference type="GO" id="GO:0005886">
    <property type="term" value="C:plasma membrane"/>
    <property type="evidence" value="ECO:0007669"/>
    <property type="project" value="InterPro"/>
</dbReference>
<accession>J0QY71</accession>
<keyword evidence="3 5" id="KW-1133">Transmembrane helix</keyword>
<reference evidence="7 8" key="1">
    <citation type="submission" date="2012-03" db="EMBL/GenBank/DDBJ databases">
        <title>The Genome Sequence of Bartonella tamiae Th239.</title>
        <authorList>
            <consortium name="The Broad Institute Genome Sequencing Platform"/>
            <consortium name="The Broad Institute Genome Sequencing Center for Infectious Disease"/>
            <person name="Feldgarden M."/>
            <person name="Kirby J."/>
            <person name="Kosoy M."/>
            <person name="Birtles R."/>
            <person name="Probert W.S."/>
            <person name="Chiaraviglio L."/>
            <person name="Young S.K."/>
            <person name="Zeng Q."/>
            <person name="Gargeya S."/>
            <person name="Fitzgerald M."/>
            <person name="Haas B."/>
            <person name="Abouelleil A."/>
            <person name="Alvarado L."/>
            <person name="Arachchi H.M."/>
            <person name="Berlin A."/>
            <person name="Chapman S.B."/>
            <person name="Gearin G."/>
            <person name="Goldberg J."/>
            <person name="Griggs A."/>
            <person name="Gujja S."/>
            <person name="Hansen M."/>
            <person name="Heiman D."/>
            <person name="Howarth C."/>
            <person name="Larimer J."/>
            <person name="Lui A."/>
            <person name="MacDonald P.J.P."/>
            <person name="McCowen C."/>
            <person name="Montmayeur A."/>
            <person name="Murphy C."/>
            <person name="Neiman D."/>
            <person name="Pearson M."/>
            <person name="Priest M."/>
            <person name="Roberts A."/>
            <person name="Saif S."/>
            <person name="Shea T."/>
            <person name="Sisk P."/>
            <person name="Stolte C."/>
            <person name="Sykes S."/>
            <person name="Wortman J."/>
            <person name="Nusbaum C."/>
            <person name="Birren B."/>
        </authorList>
    </citation>
    <scope>NUCLEOTIDE SEQUENCE [LARGE SCALE GENOMIC DNA]</scope>
    <source>
        <strain evidence="7 8">Th239</strain>
    </source>
</reference>
<keyword evidence="1" id="KW-1003">Cell membrane</keyword>
<keyword evidence="2 5" id="KW-0812">Transmembrane</keyword>
<dbReference type="EMBL" id="AIMB01000003">
    <property type="protein sequence ID" value="EJF91041.1"/>
    <property type="molecule type" value="Genomic_DNA"/>
</dbReference>
<keyword evidence="8" id="KW-1185">Reference proteome</keyword>
<evidence type="ECO:0000256" key="1">
    <source>
        <dbReference type="ARBA" id="ARBA00022475"/>
    </source>
</evidence>
<evidence type="ECO:0000256" key="4">
    <source>
        <dbReference type="ARBA" id="ARBA00023136"/>
    </source>
</evidence>
<evidence type="ECO:0000256" key="2">
    <source>
        <dbReference type="ARBA" id="ARBA00022692"/>
    </source>
</evidence>
<dbReference type="HOGENOM" id="CLU_154612_0_0_5"/>
<evidence type="ECO:0000313" key="7">
    <source>
        <dbReference type="EMBL" id="EJF91041.1"/>
    </source>
</evidence>
<evidence type="ECO:0000256" key="5">
    <source>
        <dbReference type="SAM" id="Phobius"/>
    </source>
</evidence>
<proteinExistence type="predicted"/>
<evidence type="ECO:0000256" key="3">
    <source>
        <dbReference type="ARBA" id="ARBA00022989"/>
    </source>
</evidence>
<feature type="domain" description="Lipopolysaccharide assembly protein A" evidence="6">
    <location>
        <begin position="46"/>
        <end position="91"/>
    </location>
</feature>
<dbReference type="Proteomes" id="UP000008952">
    <property type="component" value="Unassembled WGS sequence"/>
</dbReference>
<dbReference type="STRING" id="1094558.ME5_00373"/>